<accession>A0A382WK33</accession>
<organism evidence="1">
    <name type="scientific">marine metagenome</name>
    <dbReference type="NCBI Taxonomy" id="408172"/>
    <lineage>
        <taxon>unclassified sequences</taxon>
        <taxon>metagenomes</taxon>
        <taxon>ecological metagenomes</taxon>
    </lineage>
</organism>
<dbReference type="AlphaFoldDB" id="A0A382WK33"/>
<evidence type="ECO:0000313" key="1">
    <source>
        <dbReference type="EMBL" id="SVD58685.1"/>
    </source>
</evidence>
<reference evidence="1" key="1">
    <citation type="submission" date="2018-05" db="EMBL/GenBank/DDBJ databases">
        <authorList>
            <person name="Lanie J.A."/>
            <person name="Ng W.-L."/>
            <person name="Kazmierczak K.M."/>
            <person name="Andrzejewski T.M."/>
            <person name="Davidsen T.M."/>
            <person name="Wayne K.J."/>
            <person name="Tettelin H."/>
            <person name="Glass J.I."/>
            <person name="Rusch D."/>
            <person name="Podicherti R."/>
            <person name="Tsui H.-C.T."/>
            <person name="Winkler M.E."/>
        </authorList>
    </citation>
    <scope>NUCLEOTIDE SEQUENCE</scope>
</reference>
<name>A0A382WK33_9ZZZZ</name>
<dbReference type="EMBL" id="UINC01160180">
    <property type="protein sequence ID" value="SVD58685.1"/>
    <property type="molecule type" value="Genomic_DNA"/>
</dbReference>
<proteinExistence type="predicted"/>
<gene>
    <name evidence="1" type="ORF">METZ01_LOCUS411539</name>
</gene>
<sequence>MSETGERIVIINDTSPDYSLVRVISDDLKVGGKINPYFSKDILLPNYALPTKVRVICQEPFGEGVFLSVGRVSPFREPGFFINETELESSKELNAKISSLFIPLDPKAGYLRLEMHCKRDPIGGLLWCETQFRFPTETY</sequence>
<protein>
    <submittedName>
        <fullName evidence="1">Uncharacterized protein</fullName>
    </submittedName>
</protein>